<keyword evidence="5" id="KW-1185">Reference proteome</keyword>
<gene>
    <name evidence="4" type="primary">nifL</name>
    <name evidence="3" type="ORF">CWC46_05410</name>
    <name evidence="4" type="ORF">Ser39006_005415</name>
</gene>
<reference evidence="4 5" key="1">
    <citation type="journal article" date="2013" name="Genome Announc.">
        <title>Draft genome sequence of Serratia sp. strain ATCC 39006, a model bacterium for analysis of the biosynthesis and regulation of prodigiosin, a carbapenem, and gas vesicles.</title>
        <authorList>
            <person name="Fineran P.C."/>
            <person name="Iglesias Cans M.C."/>
            <person name="Ramsay J.P."/>
            <person name="Wilf N.M."/>
            <person name="Cossyleon D."/>
            <person name="McNeil M.B."/>
            <person name="Williamson N.R."/>
            <person name="Monson R.E."/>
            <person name="Becher S.A."/>
            <person name="Stanton J.A."/>
            <person name="Brugger K."/>
            <person name="Brown S.D."/>
            <person name="Salmond G.P."/>
        </authorList>
    </citation>
    <scope>NUCLEOTIDE SEQUENCE [LARGE SCALE GENOMIC DNA]</scope>
    <source>
        <strain evidence="4">ATCC 39006</strain>
        <strain evidence="5">ATCC 39006 / SC 11482</strain>
    </source>
</reference>
<dbReference type="PANTHER" id="PTHR46663:SF3">
    <property type="entry name" value="SLL0267 PROTEIN"/>
    <property type="match status" value="1"/>
</dbReference>
<dbReference type="SUPFAM" id="SSF55874">
    <property type="entry name" value="ATPase domain of HSP90 chaperone/DNA topoisomerase II/histidine kinase"/>
    <property type="match status" value="1"/>
</dbReference>
<reference evidence="4" key="4">
    <citation type="submission" date="2017-11" db="EMBL/GenBank/DDBJ databases">
        <title>Complete genome sequence of Serratia sp. ATCC 39006.</title>
        <authorList>
            <person name="Hampton H.G."/>
            <person name="Jackson S.A."/>
            <person name="Jauregui R."/>
            <person name="Poulter G.T.M."/>
            <person name="Salmond G.P.C."/>
            <person name="Fineran P.C."/>
        </authorList>
    </citation>
    <scope>NUCLEOTIDE SEQUENCE</scope>
    <source>
        <strain evidence="4">ATCC 39006</strain>
    </source>
</reference>
<dbReference type="Gene3D" id="3.30.450.20">
    <property type="entry name" value="PAS domain"/>
    <property type="match status" value="1"/>
</dbReference>
<dbReference type="InterPro" id="IPR000014">
    <property type="entry name" value="PAS"/>
</dbReference>
<dbReference type="InterPro" id="IPR036890">
    <property type="entry name" value="HATPase_C_sf"/>
</dbReference>
<feature type="domain" description="PAS" evidence="1">
    <location>
        <begin position="23"/>
        <end position="69"/>
    </location>
</feature>
<dbReference type="Gene3D" id="3.30.565.10">
    <property type="entry name" value="Histidine kinase-like ATPase, C-terminal domain"/>
    <property type="match status" value="1"/>
</dbReference>
<dbReference type="InterPro" id="IPR000700">
    <property type="entry name" value="PAS-assoc_C"/>
</dbReference>
<dbReference type="STRING" id="104623.Ser39006_04018"/>
<dbReference type="RefSeq" id="WP_021017278.1">
    <property type="nucleotide sequence ID" value="NZ_CP025084.1"/>
</dbReference>
<dbReference type="KEGG" id="serq:CWC46_05410"/>
<dbReference type="GO" id="GO:0006355">
    <property type="term" value="P:regulation of DNA-templated transcription"/>
    <property type="evidence" value="ECO:0007669"/>
    <property type="project" value="InterPro"/>
</dbReference>
<evidence type="ECO:0000313" key="5">
    <source>
        <dbReference type="Proteomes" id="UP000017700"/>
    </source>
</evidence>
<reference evidence="4" key="2">
    <citation type="submission" date="2013-09" db="EMBL/GenBank/DDBJ databases">
        <authorList>
            <person name="Wang G."/>
            <person name="Yang Y."/>
            <person name="Su Y."/>
        </authorList>
    </citation>
    <scope>NUCLEOTIDE SEQUENCE</scope>
    <source>
        <strain evidence="4">ATCC 39006</strain>
    </source>
</reference>
<dbReference type="Proteomes" id="UP000233778">
    <property type="component" value="Chromosome"/>
</dbReference>
<dbReference type="NCBIfam" id="TIGR02938">
    <property type="entry name" value="nifL_nitrog"/>
    <property type="match status" value="1"/>
</dbReference>
<dbReference type="InterPro" id="IPR014285">
    <property type="entry name" value="N_fixation_neg-reg_NifL"/>
</dbReference>
<dbReference type="EMBL" id="CP025085">
    <property type="protein sequence ID" value="AUG99300.1"/>
    <property type="molecule type" value="Genomic_DNA"/>
</dbReference>
<dbReference type="OrthoDB" id="9812260at2"/>
<evidence type="ECO:0000313" key="3">
    <source>
        <dbReference type="EMBL" id="AUG99300.1"/>
    </source>
</evidence>
<name>A0A2I5T412_SERS3</name>
<dbReference type="InterPro" id="IPR035965">
    <property type="entry name" value="PAS-like_dom_sf"/>
</dbReference>
<proteinExistence type="predicted"/>
<evidence type="ECO:0000259" key="2">
    <source>
        <dbReference type="PROSITE" id="PS50113"/>
    </source>
</evidence>
<dbReference type="CDD" id="cd00130">
    <property type="entry name" value="PAS"/>
    <property type="match status" value="1"/>
</dbReference>
<dbReference type="PROSITE" id="PS50113">
    <property type="entry name" value="PAC"/>
    <property type="match status" value="1"/>
</dbReference>
<dbReference type="PROSITE" id="PS50112">
    <property type="entry name" value="PAS"/>
    <property type="match status" value="1"/>
</dbReference>
<organism evidence="4 5">
    <name type="scientific">Serratia sp. (strain ATCC 39006)</name>
    <name type="common">Prodigiosinella confusarubida</name>
    <dbReference type="NCBI Taxonomy" id="104623"/>
    <lineage>
        <taxon>Bacteria</taxon>
        <taxon>Pseudomonadati</taxon>
        <taxon>Pseudomonadota</taxon>
        <taxon>Gammaproteobacteria</taxon>
        <taxon>Enterobacterales</taxon>
        <taxon>Pectobacteriaceae</taxon>
        <taxon>Prodigiosinella</taxon>
    </lineage>
</organism>
<dbReference type="InterPro" id="IPR052163">
    <property type="entry name" value="DGC-Regulatory_Protein"/>
</dbReference>
<protein>
    <submittedName>
        <fullName evidence="4">Nitrogen fixation negative regulator NifL</fullName>
    </submittedName>
</protein>
<sequence>MTINLTAESFPLGEIASHLSRQHPSLFSTVVEQSSVAISLTNPDAHIVYTNPAFCHLTGYNLQQLVGQNHRILASQQTPREVYHDMWQCLLQGCAWRGQLINRRRDGTLYLAEIDITPIFNIAGEVEHYLAMHKDISERYALEQRLRNHMTMITAVLNNIPAAVVVVDEHDQVVMDNLAYKTLRADCGGRELLTVLGYPLNKHALQEGERVSVTIRGTVRWLSLGYWALPGVNEEASRYFTDTALPRTLIVITDCTEQQQQQQQGQLDRLKQQLTNGKLLAAIRESLDAALIQLNCPINMLAAARQLNGENGSNVALESAWREGEDAVVRLQACRPSLDFEPAEMWSLKALLDDLSALYHTRFSNGDCLRYALEVPELCAFVQRTQLLAMLSLWLDRTLSLAAEIQPFTLDLHIFARQDNHWLVLYIDDNVPLEQVRYSRSQAALSTPGKGMELRLIQTLVAHHQGAIDLTLRPAGGTCLTLRLPQTSSLTGGTK</sequence>
<dbReference type="AlphaFoldDB" id="A0A2I5T412"/>
<dbReference type="SMART" id="SM00091">
    <property type="entry name" value="PAS"/>
    <property type="match status" value="1"/>
</dbReference>
<dbReference type="SMART" id="SM00086">
    <property type="entry name" value="PAC"/>
    <property type="match status" value="1"/>
</dbReference>
<dbReference type="Pfam" id="PF00989">
    <property type="entry name" value="PAS"/>
    <property type="match status" value="1"/>
</dbReference>
<dbReference type="NCBIfam" id="TIGR00229">
    <property type="entry name" value="sensory_box"/>
    <property type="match status" value="1"/>
</dbReference>
<evidence type="ECO:0000313" key="4">
    <source>
        <dbReference type="EMBL" id="AUH03618.1"/>
    </source>
</evidence>
<dbReference type="EMBL" id="CP025084">
    <property type="protein sequence ID" value="AUH03618.1"/>
    <property type="molecule type" value="Genomic_DNA"/>
</dbReference>
<dbReference type="InterPro" id="IPR013767">
    <property type="entry name" value="PAS_fold"/>
</dbReference>
<dbReference type="GO" id="GO:0007165">
    <property type="term" value="P:signal transduction"/>
    <property type="evidence" value="ECO:0007669"/>
    <property type="project" value="InterPro"/>
</dbReference>
<dbReference type="PANTHER" id="PTHR46663">
    <property type="entry name" value="DIGUANYLATE CYCLASE DGCT-RELATED"/>
    <property type="match status" value="1"/>
</dbReference>
<evidence type="ECO:0000259" key="1">
    <source>
        <dbReference type="PROSITE" id="PS50112"/>
    </source>
</evidence>
<evidence type="ECO:0000313" key="6">
    <source>
        <dbReference type="Proteomes" id="UP000233778"/>
    </source>
</evidence>
<dbReference type="SUPFAM" id="SSF55785">
    <property type="entry name" value="PYP-like sensor domain (PAS domain)"/>
    <property type="match status" value="2"/>
</dbReference>
<dbReference type="GO" id="GO:0009399">
    <property type="term" value="P:nitrogen fixation"/>
    <property type="evidence" value="ECO:0007669"/>
    <property type="project" value="InterPro"/>
</dbReference>
<reference evidence="3 6" key="3">
    <citation type="submission" date="2017-11" db="EMBL/GenBank/DDBJ databases">
        <title>Complete genome sequence of Serratia sp. ATCC 39006 LacA.</title>
        <authorList>
            <person name="Hampton H.G."/>
            <person name="Jackson S.A."/>
            <person name="Jauregui R."/>
            <person name="Poulter G.T.M."/>
            <person name="Salmond G.P.C."/>
            <person name="Fineran P.C."/>
        </authorList>
    </citation>
    <scope>NUCLEOTIDE SEQUENCE [LARGE SCALE GENOMIC DNA]</scope>
    <source>
        <strain evidence="3 6">ATCC 39006</strain>
    </source>
</reference>
<accession>A0A2I5T412</accession>
<dbReference type="Proteomes" id="UP000017700">
    <property type="component" value="Chromosome"/>
</dbReference>
<feature type="domain" description="PAC" evidence="2">
    <location>
        <begin position="94"/>
        <end position="148"/>
    </location>
</feature>
<dbReference type="InterPro" id="IPR001610">
    <property type="entry name" value="PAC"/>
</dbReference>
<dbReference type="KEGG" id="sera:Ser39006_005415"/>